<keyword evidence="5 7" id="KW-0067">ATP-binding</keyword>
<dbReference type="InterPro" id="IPR050763">
    <property type="entry name" value="ABC_transporter_ATP-binding"/>
</dbReference>
<dbReference type="Proteomes" id="UP000035036">
    <property type="component" value="Chromosome"/>
</dbReference>
<dbReference type="EMBL" id="CP010311">
    <property type="protein sequence ID" value="AJF07694.1"/>
    <property type="molecule type" value="Genomic_DNA"/>
</dbReference>
<dbReference type="PROSITE" id="PS50893">
    <property type="entry name" value="ABC_TRANSPORTER_2"/>
    <property type="match status" value="1"/>
</dbReference>
<evidence type="ECO:0000256" key="2">
    <source>
        <dbReference type="ARBA" id="ARBA00022448"/>
    </source>
</evidence>
<evidence type="ECO:0000256" key="4">
    <source>
        <dbReference type="ARBA" id="ARBA00022741"/>
    </source>
</evidence>
<keyword evidence="3" id="KW-0536">Nodulation</keyword>
<dbReference type="KEGG" id="gsb:GSUB_15630"/>
<dbReference type="GO" id="GO:0005524">
    <property type="term" value="F:ATP binding"/>
    <property type="evidence" value="ECO:0007669"/>
    <property type="project" value="UniProtKB-KW"/>
</dbReference>
<keyword evidence="4" id="KW-0547">Nucleotide-binding</keyword>
<dbReference type="Pfam" id="PF00005">
    <property type="entry name" value="ABC_tran"/>
    <property type="match status" value="1"/>
</dbReference>
<comment type="similarity">
    <text evidence="1">Belongs to the ABC transporter superfamily.</text>
</comment>
<dbReference type="InterPro" id="IPR027417">
    <property type="entry name" value="P-loop_NTPase"/>
</dbReference>
<organism evidence="7 8">
    <name type="scientific">Geoalkalibacter subterraneus</name>
    <dbReference type="NCBI Taxonomy" id="483547"/>
    <lineage>
        <taxon>Bacteria</taxon>
        <taxon>Pseudomonadati</taxon>
        <taxon>Thermodesulfobacteriota</taxon>
        <taxon>Desulfuromonadia</taxon>
        <taxon>Desulfuromonadales</taxon>
        <taxon>Geoalkalibacteraceae</taxon>
        <taxon>Geoalkalibacter</taxon>
    </lineage>
</organism>
<dbReference type="InterPro" id="IPR003439">
    <property type="entry name" value="ABC_transporter-like_ATP-bd"/>
</dbReference>
<reference evidence="7 8" key="1">
    <citation type="journal article" date="2015" name="Genome Announc.">
        <title>Genomes of Geoalkalibacter ferrihydriticus Z-0531T and Geoalkalibacter subterraneus Red1T, Two Haloalkaliphilic Metal-Reducing Deltaproteobacteria.</title>
        <authorList>
            <person name="Badalamenti J.P."/>
            <person name="Krajmalnik-Brown R."/>
            <person name="Torres C.I."/>
            <person name="Bond D.R."/>
        </authorList>
    </citation>
    <scope>NUCLEOTIDE SEQUENCE [LARGE SCALE GENOMIC DNA]</scope>
    <source>
        <strain evidence="7 8">Red1</strain>
    </source>
</reference>
<dbReference type="PANTHER" id="PTHR42711">
    <property type="entry name" value="ABC TRANSPORTER ATP-BINDING PROTEIN"/>
    <property type="match status" value="1"/>
</dbReference>
<keyword evidence="8" id="KW-1185">Reference proteome</keyword>
<protein>
    <submittedName>
        <fullName evidence="7">ABC transporter ATP-binding protein</fullName>
    </submittedName>
</protein>
<name>A0A0B5FSR3_9BACT</name>
<dbReference type="Gene3D" id="3.40.50.300">
    <property type="entry name" value="P-loop containing nucleotide triphosphate hydrolases"/>
    <property type="match status" value="1"/>
</dbReference>
<dbReference type="PANTHER" id="PTHR42711:SF5">
    <property type="entry name" value="ABC TRANSPORTER ATP-BINDING PROTEIN NATA"/>
    <property type="match status" value="1"/>
</dbReference>
<feature type="domain" description="ABC transporter" evidence="6">
    <location>
        <begin position="5"/>
        <end position="233"/>
    </location>
</feature>
<dbReference type="OrthoDB" id="9805130at2"/>
<dbReference type="AlphaFoldDB" id="A0A0B5FSR3"/>
<proteinExistence type="inferred from homology"/>
<dbReference type="HOGENOM" id="CLU_000604_1_2_7"/>
<evidence type="ECO:0000256" key="1">
    <source>
        <dbReference type="ARBA" id="ARBA00005417"/>
    </source>
</evidence>
<evidence type="ECO:0000259" key="6">
    <source>
        <dbReference type="PROSITE" id="PS50893"/>
    </source>
</evidence>
<dbReference type="SMART" id="SM00382">
    <property type="entry name" value="AAA"/>
    <property type="match status" value="1"/>
</dbReference>
<dbReference type="InterPro" id="IPR003593">
    <property type="entry name" value="AAA+_ATPase"/>
</dbReference>
<dbReference type="RefSeq" id="WP_040201657.1">
    <property type="nucleotide sequence ID" value="NZ_CP010311.1"/>
</dbReference>
<evidence type="ECO:0000256" key="3">
    <source>
        <dbReference type="ARBA" id="ARBA00022458"/>
    </source>
</evidence>
<evidence type="ECO:0000256" key="5">
    <source>
        <dbReference type="ARBA" id="ARBA00022840"/>
    </source>
</evidence>
<sequence>MPDALEIKGLHKSFDGVEVVRDLSFRIAPGEIFGLLGPNGAGKSTTINMVAGVTRPSAGHIEVFGHDTRSDYRTTRRLTGVMHQEIVTDNFFTIGQALQFHSGYYGVADDPAWRNLLIERLGLGPHLGKPMMKLSGGLKRRFMVAKALIHRPRLLILDEPTAGVDVELRRTLWDFVREINRDGTTVLLTTHYLEEAEAMCARLAIMNHGRLVALERTSDLLACLDGRTVVLHLQRPLDTMPAELTRLGAECRPEHAVLSIPLPKDMTVIELLAKLHRLNLPIVDLEVRRAGLEEIFIELTGMERGGREVKA</sequence>
<keyword evidence="2" id="KW-0813">Transport</keyword>
<gene>
    <name evidence="7" type="ORF">GSUB_15630</name>
</gene>
<accession>A0A0B5FSR3</accession>
<dbReference type="STRING" id="483547.GSUB_15630"/>
<dbReference type="SUPFAM" id="SSF52540">
    <property type="entry name" value="P-loop containing nucleoside triphosphate hydrolases"/>
    <property type="match status" value="1"/>
</dbReference>
<dbReference type="GO" id="GO:0016887">
    <property type="term" value="F:ATP hydrolysis activity"/>
    <property type="evidence" value="ECO:0007669"/>
    <property type="project" value="InterPro"/>
</dbReference>
<evidence type="ECO:0000313" key="8">
    <source>
        <dbReference type="Proteomes" id="UP000035036"/>
    </source>
</evidence>
<evidence type="ECO:0000313" key="7">
    <source>
        <dbReference type="EMBL" id="AJF07694.1"/>
    </source>
</evidence>